<accession>X1IUG3</accession>
<keyword evidence="3" id="KW-0418">Kinase</keyword>
<dbReference type="InterPro" id="IPR035966">
    <property type="entry name" value="PKF_sf"/>
</dbReference>
<dbReference type="Pfam" id="PF00365">
    <property type="entry name" value="PFK"/>
    <property type="match status" value="1"/>
</dbReference>
<organism evidence="6">
    <name type="scientific">marine sediment metagenome</name>
    <dbReference type="NCBI Taxonomy" id="412755"/>
    <lineage>
        <taxon>unclassified sequences</taxon>
        <taxon>metagenomes</taxon>
        <taxon>ecological metagenomes</taxon>
    </lineage>
</organism>
<evidence type="ECO:0000256" key="4">
    <source>
        <dbReference type="ARBA" id="ARBA00022842"/>
    </source>
</evidence>
<dbReference type="UniPathway" id="UPA00109">
    <property type="reaction ID" value="UER00182"/>
</dbReference>
<gene>
    <name evidence="6" type="ORF">S03H2_56179</name>
</gene>
<keyword evidence="4" id="KW-0460">Magnesium</keyword>
<dbReference type="GO" id="GO:0046872">
    <property type="term" value="F:metal ion binding"/>
    <property type="evidence" value="ECO:0007669"/>
    <property type="project" value="UniProtKB-KW"/>
</dbReference>
<evidence type="ECO:0000256" key="3">
    <source>
        <dbReference type="ARBA" id="ARBA00022777"/>
    </source>
</evidence>
<proteinExistence type="predicted"/>
<dbReference type="AlphaFoldDB" id="X1IUG3"/>
<dbReference type="InterPro" id="IPR000023">
    <property type="entry name" value="Phosphofructokinase_dom"/>
</dbReference>
<keyword evidence="1" id="KW-0808">Transferase</keyword>
<dbReference type="Gene3D" id="3.40.50.450">
    <property type="match status" value="1"/>
</dbReference>
<sequence length="104" mass="10892">MVSRIIIGESGGPTPVIDWEVAGAIDAAQAAGIEIYGMMNGLEGLLNADIEGNVVDLTPMDPMSFVFNGPGAGLRTTRIKPEEAEYKKIARNLAALGVDGVVYT</sequence>
<evidence type="ECO:0000259" key="5">
    <source>
        <dbReference type="Pfam" id="PF00365"/>
    </source>
</evidence>
<feature type="domain" description="Phosphofructokinase" evidence="5">
    <location>
        <begin position="4"/>
        <end position="103"/>
    </location>
</feature>
<comment type="caution">
    <text evidence="6">The sequence shown here is derived from an EMBL/GenBank/DDBJ whole genome shotgun (WGS) entry which is preliminary data.</text>
</comment>
<dbReference type="GO" id="GO:0003872">
    <property type="term" value="F:6-phosphofructokinase activity"/>
    <property type="evidence" value="ECO:0007669"/>
    <property type="project" value="InterPro"/>
</dbReference>
<keyword evidence="2" id="KW-0479">Metal-binding</keyword>
<feature type="non-terminal residue" evidence="6">
    <location>
        <position position="104"/>
    </location>
</feature>
<dbReference type="EMBL" id="BARU01035931">
    <property type="protein sequence ID" value="GAH86051.1"/>
    <property type="molecule type" value="Genomic_DNA"/>
</dbReference>
<evidence type="ECO:0000313" key="6">
    <source>
        <dbReference type="EMBL" id="GAH86051.1"/>
    </source>
</evidence>
<evidence type="ECO:0000256" key="1">
    <source>
        <dbReference type="ARBA" id="ARBA00022679"/>
    </source>
</evidence>
<dbReference type="SUPFAM" id="SSF53784">
    <property type="entry name" value="Phosphofructokinase"/>
    <property type="match status" value="1"/>
</dbReference>
<evidence type="ECO:0000256" key="2">
    <source>
        <dbReference type="ARBA" id="ARBA00022723"/>
    </source>
</evidence>
<protein>
    <recommendedName>
        <fullName evidence="5">Phosphofructokinase domain-containing protein</fullName>
    </recommendedName>
</protein>
<reference evidence="6" key="1">
    <citation type="journal article" date="2014" name="Front. Microbiol.">
        <title>High frequency of phylogenetically diverse reductive dehalogenase-homologous genes in deep subseafloor sedimentary metagenomes.</title>
        <authorList>
            <person name="Kawai M."/>
            <person name="Futagami T."/>
            <person name="Toyoda A."/>
            <person name="Takaki Y."/>
            <person name="Nishi S."/>
            <person name="Hori S."/>
            <person name="Arai W."/>
            <person name="Tsubouchi T."/>
            <person name="Morono Y."/>
            <person name="Uchiyama I."/>
            <person name="Ito T."/>
            <person name="Fujiyama A."/>
            <person name="Inagaki F."/>
            <person name="Takami H."/>
        </authorList>
    </citation>
    <scope>NUCLEOTIDE SEQUENCE</scope>
    <source>
        <strain evidence="6">Expedition CK06-06</strain>
    </source>
</reference>
<name>X1IUG3_9ZZZZ</name>